<protein>
    <recommendedName>
        <fullName evidence="11">Transcriptional regulator WhiB</fullName>
    </recommendedName>
</protein>
<name>A0A162FRE7_9MYCO</name>
<dbReference type="Proteomes" id="UP000077342">
    <property type="component" value="Unassembled WGS sequence"/>
</dbReference>
<keyword evidence="3 11" id="KW-0004">4Fe-4S</keyword>
<dbReference type="GO" id="GO:0051539">
    <property type="term" value="F:4 iron, 4 sulfur cluster binding"/>
    <property type="evidence" value="ECO:0007669"/>
    <property type="project" value="UniProtKB-UniRule"/>
</dbReference>
<comment type="similarity">
    <text evidence="2 11">Belongs to the WhiB family.</text>
</comment>
<dbReference type="InterPro" id="IPR034768">
    <property type="entry name" value="4FE4S_WBL"/>
</dbReference>
<feature type="binding site" evidence="11">
    <location>
        <position position="41"/>
    </location>
    <ligand>
        <name>[4Fe-4S] cluster</name>
        <dbReference type="ChEBI" id="CHEBI:49883"/>
    </ligand>
</feature>
<dbReference type="PROSITE" id="PS51674">
    <property type="entry name" value="4FE4S_WBL"/>
    <property type="match status" value="1"/>
</dbReference>
<evidence type="ECO:0000256" key="11">
    <source>
        <dbReference type="HAMAP-Rule" id="MF_01479"/>
    </source>
</evidence>
<evidence type="ECO:0000256" key="7">
    <source>
        <dbReference type="ARBA" id="ARBA00023015"/>
    </source>
</evidence>
<evidence type="ECO:0000256" key="5">
    <source>
        <dbReference type="ARBA" id="ARBA00023004"/>
    </source>
</evidence>
<feature type="domain" description="4Fe-4S Wbl-type" evidence="12">
    <location>
        <begin position="4"/>
        <end position="77"/>
    </location>
</feature>
<feature type="binding site" evidence="11">
    <location>
        <position position="5"/>
    </location>
    <ligand>
        <name>[4Fe-4S] cluster</name>
        <dbReference type="ChEBI" id="CHEBI:49883"/>
    </ligand>
</feature>
<dbReference type="GO" id="GO:0005737">
    <property type="term" value="C:cytoplasm"/>
    <property type="evidence" value="ECO:0007669"/>
    <property type="project" value="UniProtKB-SubCell"/>
</dbReference>
<keyword evidence="7 11" id="KW-0805">Transcription regulation</keyword>
<keyword evidence="6 11" id="KW-0411">Iron-sulfur</keyword>
<evidence type="ECO:0000259" key="12">
    <source>
        <dbReference type="PROSITE" id="PS51674"/>
    </source>
</evidence>
<dbReference type="Pfam" id="PF02467">
    <property type="entry name" value="Whib"/>
    <property type="match status" value="1"/>
</dbReference>
<evidence type="ECO:0000256" key="8">
    <source>
        <dbReference type="ARBA" id="ARBA00023125"/>
    </source>
</evidence>
<sequence>MATPCTGNPELWFGYPDDDSGDGAAKARAYERSATEARIQCLRRCPLAQQRLCAERAVKYREEYGVWAGVKLPGGQYRKRTQLAQAHEVLRRIAAGEINARQLPENAALLARSERDARPVTAMVLHLPAAHVGPRSAA</sequence>
<keyword evidence="4 11" id="KW-0479">Metal-binding</keyword>
<dbReference type="EMBL" id="LWCI01000022">
    <property type="protein sequence ID" value="KZS67586.1"/>
    <property type="molecule type" value="Genomic_DNA"/>
</dbReference>
<feature type="binding site" evidence="11">
    <location>
        <position position="45"/>
    </location>
    <ligand>
        <name>[4Fe-4S] cluster</name>
        <dbReference type="ChEBI" id="CHEBI:49883"/>
    </ligand>
</feature>
<evidence type="ECO:0000256" key="2">
    <source>
        <dbReference type="ARBA" id="ARBA00006597"/>
    </source>
</evidence>
<keyword evidence="10 11" id="KW-0804">Transcription</keyword>
<evidence type="ECO:0000313" key="13">
    <source>
        <dbReference type="EMBL" id="KZS67586.1"/>
    </source>
</evidence>
<evidence type="ECO:0000256" key="3">
    <source>
        <dbReference type="ARBA" id="ARBA00022485"/>
    </source>
</evidence>
<reference evidence="14" key="1">
    <citation type="submission" date="2016-04" db="EMBL/GenBank/DDBJ databases">
        <authorList>
            <person name="Strapagiel D."/>
            <person name="Borowka P."/>
            <person name="Marciniak B."/>
            <person name="Bakula Z."/>
            <person name="Van Ingen J."/>
            <person name="Safianowska A."/>
            <person name="Dziadek J."/>
            <person name="Jagielski T."/>
        </authorList>
    </citation>
    <scope>NUCLEOTIDE SEQUENCE [LARGE SCALE GENOMIC DNA]</scope>
    <source>
        <strain evidence="14">1010001458</strain>
    </source>
</reference>
<accession>A0A162FRE7</accession>
<keyword evidence="11" id="KW-0963">Cytoplasm</keyword>
<comment type="subcellular location">
    <subcellularLocation>
        <location evidence="1 11">Cytoplasm</location>
    </subcellularLocation>
</comment>
<comment type="PTM">
    <text evidence="11">Upon Fe-S cluster removal intramolecular disulfide bonds are formed.</text>
</comment>
<comment type="function">
    <text evidence="11">Acts as a transcriptional regulator. Probably redox-responsive. The apo- but not holo-form probably binds DNA.</text>
</comment>
<evidence type="ECO:0000256" key="1">
    <source>
        <dbReference type="ARBA" id="ARBA00004496"/>
    </source>
</evidence>
<evidence type="ECO:0000313" key="14">
    <source>
        <dbReference type="Proteomes" id="UP000077342"/>
    </source>
</evidence>
<dbReference type="GO" id="GO:0046872">
    <property type="term" value="F:metal ion binding"/>
    <property type="evidence" value="ECO:0007669"/>
    <property type="project" value="UniProtKB-KW"/>
</dbReference>
<keyword evidence="14" id="KW-1185">Reference proteome</keyword>
<dbReference type="InterPro" id="IPR003482">
    <property type="entry name" value="Whib"/>
</dbReference>
<evidence type="ECO:0000256" key="9">
    <source>
        <dbReference type="ARBA" id="ARBA00023157"/>
    </source>
</evidence>
<comment type="caution">
    <text evidence="13">The sequence shown here is derived from an EMBL/GenBank/DDBJ whole genome shotgun (WGS) entry which is preliminary data.</text>
</comment>
<organism evidence="13 14">
    <name type="scientific">Mycobacterium ostraviense</name>
    <dbReference type="NCBI Taxonomy" id="2738409"/>
    <lineage>
        <taxon>Bacteria</taxon>
        <taxon>Bacillati</taxon>
        <taxon>Actinomycetota</taxon>
        <taxon>Actinomycetes</taxon>
        <taxon>Mycobacteriales</taxon>
        <taxon>Mycobacteriaceae</taxon>
        <taxon>Mycobacterium</taxon>
    </lineage>
</organism>
<keyword evidence="9 11" id="KW-1015">Disulfide bond</keyword>
<dbReference type="GO" id="GO:0003677">
    <property type="term" value="F:DNA binding"/>
    <property type="evidence" value="ECO:0007669"/>
    <property type="project" value="UniProtKB-UniRule"/>
</dbReference>
<dbReference type="GO" id="GO:0035731">
    <property type="term" value="F:dinitrosyl-iron complex binding"/>
    <property type="evidence" value="ECO:0007669"/>
    <property type="project" value="UniProtKB-UniRule"/>
</dbReference>
<keyword evidence="5 11" id="KW-0408">Iron</keyword>
<dbReference type="GO" id="GO:0006355">
    <property type="term" value="P:regulation of DNA-templated transcription"/>
    <property type="evidence" value="ECO:0007669"/>
    <property type="project" value="UniProtKB-UniRule"/>
</dbReference>
<dbReference type="HAMAP" id="MF_01479">
    <property type="entry name" value="WhiB"/>
    <property type="match status" value="1"/>
</dbReference>
<comment type="PTM">
    <text evidence="11">The Fe-S cluster can be nitrosylated by nitric oxide (NO).</text>
</comment>
<evidence type="ECO:0000256" key="10">
    <source>
        <dbReference type="ARBA" id="ARBA00023163"/>
    </source>
</evidence>
<proteinExistence type="inferred from homology"/>
<dbReference type="RefSeq" id="WP_075509287.1">
    <property type="nucleotide sequence ID" value="NZ_CP089224.1"/>
</dbReference>
<keyword evidence="8 11" id="KW-0238">DNA-binding</keyword>
<comment type="cofactor">
    <cofactor evidence="11">
        <name>[4Fe-4S] cluster</name>
        <dbReference type="ChEBI" id="CHEBI:49883"/>
    </cofactor>
    <text evidence="11">Binds 1 [4Fe-4S] cluster per subunit. Following nitrosylation of the [4Fe-4S] cluster binds 1 [4Fe-8(NO)] cluster per subunit.</text>
</comment>
<evidence type="ECO:0000256" key="4">
    <source>
        <dbReference type="ARBA" id="ARBA00022723"/>
    </source>
</evidence>
<evidence type="ECO:0000256" key="6">
    <source>
        <dbReference type="ARBA" id="ARBA00023014"/>
    </source>
</evidence>
<feature type="binding site" evidence="11">
    <location>
        <position position="53"/>
    </location>
    <ligand>
        <name>[4Fe-4S] cluster</name>
        <dbReference type="ChEBI" id="CHEBI:49883"/>
    </ligand>
</feature>
<gene>
    <name evidence="11" type="primary">whiB</name>
    <name evidence="13" type="ORF">A4G28_13885</name>
</gene>
<dbReference type="AlphaFoldDB" id="A0A162FRE7"/>